<dbReference type="EMBL" id="CP005935">
    <property type="protein sequence ID" value="AHA73126.1"/>
    <property type="molecule type" value="Genomic_DNA"/>
</dbReference>
<dbReference type="Gene3D" id="1.50.10.20">
    <property type="match status" value="1"/>
</dbReference>
<proteinExistence type="predicted"/>
<feature type="binding site" evidence="1">
    <location>
        <position position="359"/>
    </location>
    <ligand>
        <name>Zn(2+)</name>
        <dbReference type="ChEBI" id="CHEBI:29105"/>
    </ligand>
</feature>
<gene>
    <name evidence="2" type="ORF">YBT1518_19970</name>
</gene>
<feature type="binding site" evidence="1">
    <location>
        <position position="310"/>
    </location>
    <ligand>
        <name>Zn(2+)</name>
        <dbReference type="ChEBI" id="CHEBI:29105"/>
    </ligand>
</feature>
<dbReference type="InterPro" id="IPR007822">
    <property type="entry name" value="LANC-like"/>
</dbReference>
<keyword evidence="1" id="KW-0862">Zinc</keyword>
<name>A0A9W3KJQ8_BACTU</name>
<dbReference type="Pfam" id="PF05147">
    <property type="entry name" value="LANC_like"/>
    <property type="match status" value="1"/>
</dbReference>
<feature type="binding site" evidence="1">
    <location>
        <position position="360"/>
    </location>
    <ligand>
        <name>Zn(2+)</name>
        <dbReference type="ChEBI" id="CHEBI:29105"/>
    </ligand>
</feature>
<dbReference type="PRINTS" id="PR01955">
    <property type="entry name" value="LANCFRANKIA"/>
</dbReference>
<dbReference type="AlphaFoldDB" id="A0A9W3KJQ8"/>
<dbReference type="RefSeq" id="WP_023522748.1">
    <property type="nucleotide sequence ID" value="NC_022873.1"/>
</dbReference>
<evidence type="ECO:0000313" key="2">
    <source>
        <dbReference type="EMBL" id="AHA73126.1"/>
    </source>
</evidence>
<keyword evidence="1" id="KW-0479">Metal-binding</keyword>
<dbReference type="SMART" id="SM01260">
    <property type="entry name" value="LANC_like"/>
    <property type="match status" value="1"/>
</dbReference>
<sequence>MRLTTEKKSFWLQGISIEKRNKALKLVRDIAERLKDPMYVEKIVMEPDNIPNGGTLHPWDPITLSHGYPGTIMLFAELDRQFPEEGWDLIAHSHLIEIQKAIEKQGVNSISMFGGVSGIAYATSYASRNYERYHIFLKKLNEFVLSQLHLVLNYQKEECGVHPFMYDTIQGATGVGRYLLQNIQLESNSEALKKILNCFINMSNDIEVNGEVVPGWYVPYANQFLETDKILFPDGNFNCGHAHGMPGPLSLMALAIEQGIEVPGQKQAIRKMIDWLIRWQDEGSWPARLSFKEVVNDQAYHVYPKRKGWCYGNPGVARALYLAGRSLKDQKSMKIALSSYQDTLLQSEEEWDLASPTFCHGRAGLLQMSIRMAKDENGEISMQSIIKLIDYVMDAYDPQAPFGFKDLQSNEQTSNELNKVGLLEGVSGVLLTLLSLSAVEEPWWDGVFLIS</sequence>
<dbReference type="GO" id="GO:0031179">
    <property type="term" value="P:peptide modification"/>
    <property type="evidence" value="ECO:0007669"/>
    <property type="project" value="InterPro"/>
</dbReference>
<organism evidence="2 3">
    <name type="scientific">Bacillus thuringiensis YBT-1518</name>
    <dbReference type="NCBI Taxonomy" id="529122"/>
    <lineage>
        <taxon>Bacteria</taxon>
        <taxon>Bacillati</taxon>
        <taxon>Bacillota</taxon>
        <taxon>Bacilli</taxon>
        <taxon>Bacillales</taxon>
        <taxon>Bacillaceae</taxon>
        <taxon>Bacillus</taxon>
        <taxon>Bacillus cereus group</taxon>
    </lineage>
</organism>
<evidence type="ECO:0000313" key="3">
    <source>
        <dbReference type="Proteomes" id="UP000018566"/>
    </source>
</evidence>
<dbReference type="CDD" id="cd04793">
    <property type="entry name" value="LanC"/>
    <property type="match status" value="1"/>
</dbReference>
<accession>A0A9W3KJQ8</accession>
<evidence type="ECO:0000256" key="1">
    <source>
        <dbReference type="PIRSR" id="PIRSR607822-1"/>
    </source>
</evidence>
<protein>
    <submittedName>
        <fullName evidence="2">Lanthionine synthetase C-like protein</fullName>
    </submittedName>
</protein>
<dbReference type="GO" id="GO:0046872">
    <property type="term" value="F:metal ion binding"/>
    <property type="evidence" value="ECO:0007669"/>
    <property type="project" value="UniProtKB-KW"/>
</dbReference>
<dbReference type="SMR" id="A0A9W3KJQ8"/>
<reference evidence="2 3" key="1">
    <citation type="submission" date="2013-05" db="EMBL/GenBank/DDBJ databases">
        <title>Complete genome sequence of Bacillus thuringiensis YBT-1518, a typical strain with high toxicity to nematode.</title>
        <authorList>
            <person name="Wang P."/>
            <person name="Zhang C."/>
            <person name="Guo M."/>
            <person name="Guo S."/>
            <person name="Zhu Y."/>
            <person name="Zheng J."/>
            <person name="Zhu L."/>
            <person name="Ruan L."/>
            <person name="Peng D."/>
            <person name="Sun M."/>
        </authorList>
    </citation>
    <scope>NUCLEOTIDE SEQUENCE [LARGE SCALE GENOMIC DNA]</scope>
    <source>
        <strain evidence="2 3">YBT-1518</strain>
    </source>
</reference>
<dbReference type="Proteomes" id="UP000018566">
    <property type="component" value="Chromosome"/>
</dbReference>
<dbReference type="SUPFAM" id="SSF158745">
    <property type="entry name" value="LanC-like"/>
    <property type="match status" value="1"/>
</dbReference>
<dbReference type="KEGG" id="bthu:YBT1518_19970"/>
<dbReference type="PRINTS" id="PR01950">
    <property type="entry name" value="LANCSUPER"/>
</dbReference>
<dbReference type="InterPro" id="IPR033889">
    <property type="entry name" value="LanC"/>
</dbReference>